<feature type="signal peptide" evidence="2">
    <location>
        <begin position="1"/>
        <end position="20"/>
    </location>
</feature>
<organism evidence="4 5">
    <name type="scientific">Astyanax mexicanus</name>
    <name type="common">Blind cave fish</name>
    <name type="synonym">Astyanax fasciatus mexicanus</name>
    <dbReference type="NCBI Taxonomy" id="7994"/>
    <lineage>
        <taxon>Eukaryota</taxon>
        <taxon>Metazoa</taxon>
        <taxon>Chordata</taxon>
        <taxon>Craniata</taxon>
        <taxon>Vertebrata</taxon>
        <taxon>Euteleostomi</taxon>
        <taxon>Actinopterygii</taxon>
        <taxon>Neopterygii</taxon>
        <taxon>Teleostei</taxon>
        <taxon>Ostariophysi</taxon>
        <taxon>Characiformes</taxon>
        <taxon>Characoidei</taxon>
        <taxon>Acestrorhamphidae</taxon>
        <taxon>Acestrorhamphinae</taxon>
        <taxon>Astyanax</taxon>
    </lineage>
</organism>
<accession>A0A8B9JJ47</accession>
<evidence type="ECO:0000256" key="1">
    <source>
        <dbReference type="SAM" id="Phobius"/>
    </source>
</evidence>
<protein>
    <recommendedName>
        <fullName evidence="3">Ig-like domain-containing protein</fullName>
    </recommendedName>
</protein>
<evidence type="ECO:0000313" key="4">
    <source>
        <dbReference type="Ensembl" id="ENSAMXP00005022577.1"/>
    </source>
</evidence>
<dbReference type="PANTHER" id="PTHR21063:SF4">
    <property type="entry name" value="CD48 ANTIGEN-RELATED"/>
    <property type="match status" value="1"/>
</dbReference>
<feature type="transmembrane region" description="Helical" evidence="1">
    <location>
        <begin position="321"/>
        <end position="343"/>
    </location>
</feature>
<feature type="chain" id="PRO_5034512502" description="Ig-like domain-containing protein" evidence="2">
    <location>
        <begin position="21"/>
        <end position="351"/>
    </location>
</feature>
<dbReference type="Gene3D" id="2.60.40.10">
    <property type="entry name" value="Immunoglobulins"/>
    <property type="match status" value="3"/>
</dbReference>
<dbReference type="OrthoDB" id="8741746at2759"/>
<dbReference type="CDD" id="cd00096">
    <property type="entry name" value="Ig"/>
    <property type="match status" value="1"/>
</dbReference>
<sequence length="351" mass="38543">MAVAVCTCAALLLIIPGSDSRFTGAVRHPLMLTAVEGEDVTLSDGNDGTPPLASSVVLWLFNSETIAQKRNGSTLYYRFNMLDLDVTTGSLTIQNISVRDSGHYQRIDFNPFYQGRKQLNVTSRSVNGTDPGIGGTITLCAGFNKVPKYSIIIWDFVSESTQRIAECLRLPGRSNIRYSGDANLRLNLNRINASLTITDLKTTDSGTYLNTVLNKAVTRDFQLRVLAPVSKPHIRKLGKSSGVCWVQCTVKNGEGVNLSWYRGNKRISNTSSSDIKINLTLPLNISEYISTYLCVASNPAGNLTVQFNKDALCTGSSVTHVFWLVIAIVILLFVGIILFGKFLKKQKYCVL</sequence>
<dbReference type="PROSITE" id="PS50835">
    <property type="entry name" value="IG_LIKE"/>
    <property type="match status" value="1"/>
</dbReference>
<proteinExistence type="predicted"/>
<dbReference type="Proteomes" id="UP000694621">
    <property type="component" value="Unplaced"/>
</dbReference>
<keyword evidence="1" id="KW-0812">Transmembrane</keyword>
<evidence type="ECO:0000259" key="3">
    <source>
        <dbReference type="PROSITE" id="PS50835"/>
    </source>
</evidence>
<reference evidence="4" key="1">
    <citation type="submission" date="2025-08" db="UniProtKB">
        <authorList>
            <consortium name="Ensembl"/>
        </authorList>
    </citation>
    <scope>IDENTIFICATION</scope>
</reference>
<dbReference type="InterPro" id="IPR007110">
    <property type="entry name" value="Ig-like_dom"/>
</dbReference>
<name>A0A8B9JJ47_ASTMX</name>
<dbReference type="OMA" id="DITHKAF"/>
<dbReference type="Ensembl" id="ENSAMXT00005024943.1">
    <property type="protein sequence ID" value="ENSAMXP00005022577.1"/>
    <property type="gene ID" value="ENSAMXG00005011652.1"/>
</dbReference>
<keyword evidence="2" id="KW-0732">Signal</keyword>
<dbReference type="PANTHER" id="PTHR21063">
    <property type="entry name" value="LFA-3"/>
    <property type="match status" value="1"/>
</dbReference>
<evidence type="ECO:0000256" key="2">
    <source>
        <dbReference type="SAM" id="SignalP"/>
    </source>
</evidence>
<dbReference type="SUPFAM" id="SSF48726">
    <property type="entry name" value="Immunoglobulin"/>
    <property type="match status" value="3"/>
</dbReference>
<dbReference type="AlphaFoldDB" id="A0A8B9JJ47"/>
<keyword evidence="1" id="KW-0472">Membrane</keyword>
<feature type="domain" description="Ig-like" evidence="3">
    <location>
        <begin position="228"/>
        <end position="306"/>
    </location>
</feature>
<dbReference type="InterPro" id="IPR036179">
    <property type="entry name" value="Ig-like_dom_sf"/>
</dbReference>
<dbReference type="InterPro" id="IPR013783">
    <property type="entry name" value="Ig-like_fold"/>
</dbReference>
<keyword evidence="1" id="KW-1133">Transmembrane helix</keyword>
<evidence type="ECO:0000313" key="5">
    <source>
        <dbReference type="Proteomes" id="UP000694621"/>
    </source>
</evidence>